<accession>A0ABX8D8M6</accession>
<evidence type="ECO:0000313" key="2">
    <source>
        <dbReference type="Proteomes" id="UP000677804"/>
    </source>
</evidence>
<gene>
    <name evidence="1" type="ORF">KG103_17130</name>
</gene>
<organism evidence="1 2">
    <name type="scientific">Cellulomonas wangleii</name>
    <dbReference type="NCBI Taxonomy" id="2816956"/>
    <lineage>
        <taxon>Bacteria</taxon>
        <taxon>Bacillati</taxon>
        <taxon>Actinomycetota</taxon>
        <taxon>Actinomycetes</taxon>
        <taxon>Micrococcales</taxon>
        <taxon>Cellulomonadaceae</taxon>
        <taxon>Cellulomonas</taxon>
    </lineage>
</organism>
<dbReference type="RefSeq" id="WP_207339680.1">
    <property type="nucleotide sequence ID" value="NZ_CP074405.1"/>
</dbReference>
<proteinExistence type="predicted"/>
<reference evidence="1 2" key="1">
    <citation type="submission" date="2021-05" db="EMBL/GenBank/DDBJ databases">
        <title>Novel species in genus Cellulomonas.</title>
        <authorList>
            <person name="Zhang G."/>
        </authorList>
    </citation>
    <scope>NUCLEOTIDE SEQUENCE [LARGE SCALE GENOMIC DNA]</scope>
    <source>
        <strain evidence="2">zg-ZUI222</strain>
    </source>
</reference>
<keyword evidence="2" id="KW-1185">Reference proteome</keyword>
<evidence type="ECO:0000313" key="1">
    <source>
        <dbReference type="EMBL" id="QVI62112.1"/>
    </source>
</evidence>
<name>A0ABX8D8M6_9CELL</name>
<dbReference type="Proteomes" id="UP000677804">
    <property type="component" value="Chromosome"/>
</dbReference>
<dbReference type="EMBL" id="CP074405">
    <property type="protein sequence ID" value="QVI62112.1"/>
    <property type="molecule type" value="Genomic_DNA"/>
</dbReference>
<protein>
    <submittedName>
        <fullName evidence="1">Uncharacterized protein</fullName>
    </submittedName>
</protein>
<sequence length="280" mass="30147">METSGATTAGVPFQGSVRVPVPRRCWYGAGWTGQRYYEYWKDGGVGRSSMTQDAYAAQGLLHEGFQEHATDTEGRWYEAECASHVPADEQVAYFLSHPAVYVMPGEPAPAVQESVDPRVLAQIAAEHMQLPAGTIRWNPSVQGSGATVVNMDTFVWVEEAATSVQVTASVPGVWSTVEARMTSMALSAPNAEDVTCPDAGTPYVPGMTESSCAIVFYRSSANQQSLKSGQQHPTVTLTATARWEATWTSSLDPTPQALEAQTRTVTAEVPVGEVQTIVTR</sequence>